<comment type="caution">
    <text evidence="2">The sequence shown here is derived from an EMBL/GenBank/DDBJ whole genome shotgun (WGS) entry which is preliminary data.</text>
</comment>
<dbReference type="Proteomes" id="UP000478052">
    <property type="component" value="Unassembled WGS sequence"/>
</dbReference>
<evidence type="ECO:0000313" key="2">
    <source>
        <dbReference type="EMBL" id="KAF0690689.1"/>
    </source>
</evidence>
<feature type="domain" description="MULE transposase" evidence="1">
    <location>
        <begin position="114"/>
        <end position="183"/>
    </location>
</feature>
<keyword evidence="3" id="KW-1185">Reference proteome</keyword>
<name>A0A6G0VK64_APHCR</name>
<evidence type="ECO:0000259" key="1">
    <source>
        <dbReference type="Pfam" id="PF10551"/>
    </source>
</evidence>
<dbReference type="EMBL" id="VUJU01016195">
    <property type="protein sequence ID" value="KAF0690689.1"/>
    <property type="molecule type" value="Genomic_DNA"/>
</dbReference>
<dbReference type="Pfam" id="PF10551">
    <property type="entry name" value="MULE"/>
    <property type="match status" value="1"/>
</dbReference>
<protein>
    <submittedName>
        <fullName evidence="2">MULE domain-containing protein</fullName>
    </submittedName>
</protein>
<gene>
    <name evidence="2" type="ORF">FWK35_00034034</name>
</gene>
<accession>A0A6G0VK64</accession>
<evidence type="ECO:0000313" key="3">
    <source>
        <dbReference type="Proteomes" id="UP000478052"/>
    </source>
</evidence>
<proteinExistence type="predicted"/>
<reference evidence="2 3" key="1">
    <citation type="submission" date="2019-08" db="EMBL/GenBank/DDBJ databases">
        <title>Whole genome of Aphis craccivora.</title>
        <authorList>
            <person name="Voronova N.V."/>
            <person name="Shulinski R.S."/>
            <person name="Bandarenka Y.V."/>
            <person name="Zhorov D.G."/>
            <person name="Warner D."/>
        </authorList>
    </citation>
    <scope>NUCLEOTIDE SEQUENCE [LARGE SCALE GENOMIC DNA]</scope>
    <source>
        <strain evidence="2">180601</strain>
        <tissue evidence="2">Whole Body</tissue>
    </source>
</reference>
<dbReference type="InterPro" id="IPR018289">
    <property type="entry name" value="MULE_transposase_dom"/>
</dbReference>
<organism evidence="2 3">
    <name type="scientific">Aphis craccivora</name>
    <name type="common">Cowpea aphid</name>
    <dbReference type="NCBI Taxonomy" id="307492"/>
    <lineage>
        <taxon>Eukaryota</taxon>
        <taxon>Metazoa</taxon>
        <taxon>Ecdysozoa</taxon>
        <taxon>Arthropoda</taxon>
        <taxon>Hexapoda</taxon>
        <taxon>Insecta</taxon>
        <taxon>Pterygota</taxon>
        <taxon>Neoptera</taxon>
        <taxon>Paraneoptera</taxon>
        <taxon>Hemiptera</taxon>
        <taxon>Sternorrhyncha</taxon>
        <taxon>Aphidomorpha</taxon>
        <taxon>Aphidoidea</taxon>
        <taxon>Aphididae</taxon>
        <taxon>Aphidini</taxon>
        <taxon>Aphis</taxon>
        <taxon>Aphis</taxon>
    </lineage>
</organism>
<dbReference type="OrthoDB" id="90756at2759"/>
<dbReference type="AlphaFoldDB" id="A0A6G0VK64"/>
<sequence>FPGAVMAYTFLQASMMMHRARRGHQPSIPSTTREWGAMINSEEWRQRYLNTIGNQTRFYQGELVTEGLFYGIIFFNTEIVTTLRQNNIKISNVAVDGTFKCLPNHPTDLRQLLTSFPVVYACLTRHTQAAYVCVMRYILSLGLPYSNEVPVKVITDFETGLRNAITTVFPEWQQVGCSFHFNQTVLRHIHHIGLRNVIRANVISRNIVRLLLAIPHLPTNGQAYPNVRGFTISDGLMMVKAITIEQQVVEELRPVFNYFDRYWMGVVGPERFSVHGLNHRTNNFVESFHASLLGFLGVHQPLWRFYGK</sequence>
<feature type="non-terminal residue" evidence="2">
    <location>
        <position position="1"/>
    </location>
</feature>